<dbReference type="EMBL" id="BPLR01014867">
    <property type="protein sequence ID" value="GIY71859.1"/>
    <property type="molecule type" value="Genomic_DNA"/>
</dbReference>
<name>A0AAV4VPH9_CAEEX</name>
<dbReference type="AlphaFoldDB" id="A0AAV4VPH9"/>
<organism evidence="1 2">
    <name type="scientific">Caerostris extrusa</name>
    <name type="common">Bark spider</name>
    <name type="synonym">Caerostris bankana</name>
    <dbReference type="NCBI Taxonomy" id="172846"/>
    <lineage>
        <taxon>Eukaryota</taxon>
        <taxon>Metazoa</taxon>
        <taxon>Ecdysozoa</taxon>
        <taxon>Arthropoda</taxon>
        <taxon>Chelicerata</taxon>
        <taxon>Arachnida</taxon>
        <taxon>Araneae</taxon>
        <taxon>Araneomorphae</taxon>
        <taxon>Entelegynae</taxon>
        <taxon>Araneoidea</taxon>
        <taxon>Araneidae</taxon>
        <taxon>Caerostris</taxon>
    </lineage>
</organism>
<gene>
    <name evidence="1" type="ORF">CEXT_138471</name>
</gene>
<evidence type="ECO:0000313" key="1">
    <source>
        <dbReference type="EMBL" id="GIY71859.1"/>
    </source>
</evidence>
<keyword evidence="2" id="KW-1185">Reference proteome</keyword>
<reference evidence="1 2" key="1">
    <citation type="submission" date="2021-06" db="EMBL/GenBank/DDBJ databases">
        <title>Caerostris extrusa draft genome.</title>
        <authorList>
            <person name="Kono N."/>
            <person name="Arakawa K."/>
        </authorList>
    </citation>
    <scope>NUCLEOTIDE SEQUENCE [LARGE SCALE GENOMIC DNA]</scope>
</reference>
<evidence type="ECO:0000313" key="2">
    <source>
        <dbReference type="Proteomes" id="UP001054945"/>
    </source>
</evidence>
<dbReference type="Proteomes" id="UP001054945">
    <property type="component" value="Unassembled WGS sequence"/>
</dbReference>
<accession>A0AAV4VPH9</accession>
<sequence>MYYILSFADYLEHGLVAKLSAENLWDEVGIFENWNTANDYEEIIYDSRHHCRDNSQIRVLRSRDHCAVFFGTNDTTSLQSNCYFATPNPHAPHLPPVPFIVRVQQPIPRLPI</sequence>
<comment type="caution">
    <text evidence="1">The sequence shown here is derived from an EMBL/GenBank/DDBJ whole genome shotgun (WGS) entry which is preliminary data.</text>
</comment>
<protein>
    <submittedName>
        <fullName evidence="1">Uncharacterized protein</fullName>
    </submittedName>
</protein>
<proteinExistence type="predicted"/>